<keyword evidence="5 7" id="KW-0472">Membrane</keyword>
<feature type="transmembrane region" description="Helical" evidence="7">
    <location>
        <begin position="694"/>
        <end position="716"/>
    </location>
</feature>
<organism evidence="9 10">
    <name type="scientific">Gordonia sesuvii</name>
    <dbReference type="NCBI Taxonomy" id="3116777"/>
    <lineage>
        <taxon>Bacteria</taxon>
        <taxon>Bacillati</taxon>
        <taxon>Actinomycetota</taxon>
        <taxon>Actinomycetes</taxon>
        <taxon>Mycobacteriales</taxon>
        <taxon>Gordoniaceae</taxon>
        <taxon>Gordonia</taxon>
    </lineage>
</organism>
<evidence type="ECO:0000256" key="7">
    <source>
        <dbReference type="SAM" id="Phobius"/>
    </source>
</evidence>
<comment type="caution">
    <text evidence="9">The sequence shown here is derived from an EMBL/GenBank/DDBJ whole genome shotgun (WGS) entry which is preliminary data.</text>
</comment>
<feature type="domain" description="ABC3 transporter permease C-terminal" evidence="8">
    <location>
        <begin position="235"/>
        <end position="354"/>
    </location>
</feature>
<keyword evidence="4 7" id="KW-1133">Transmembrane helix</keyword>
<dbReference type="Pfam" id="PF02687">
    <property type="entry name" value="FtsX"/>
    <property type="match status" value="2"/>
</dbReference>
<dbReference type="InterPro" id="IPR003838">
    <property type="entry name" value="ABC3_permease_C"/>
</dbReference>
<feature type="transmembrane region" description="Helical" evidence="7">
    <location>
        <begin position="737"/>
        <end position="765"/>
    </location>
</feature>
<evidence type="ECO:0000256" key="1">
    <source>
        <dbReference type="ARBA" id="ARBA00004651"/>
    </source>
</evidence>
<evidence type="ECO:0000256" key="3">
    <source>
        <dbReference type="ARBA" id="ARBA00022692"/>
    </source>
</evidence>
<keyword evidence="3 7" id="KW-0812">Transmembrane</keyword>
<protein>
    <submittedName>
        <fullName evidence="9">ABC transporter permease</fullName>
    </submittedName>
</protein>
<feature type="transmembrane region" description="Helical" evidence="7">
    <location>
        <begin position="329"/>
        <end position="353"/>
    </location>
</feature>
<evidence type="ECO:0000259" key="8">
    <source>
        <dbReference type="Pfam" id="PF02687"/>
    </source>
</evidence>
<evidence type="ECO:0000313" key="10">
    <source>
        <dbReference type="Proteomes" id="UP001347146"/>
    </source>
</evidence>
<feature type="domain" description="ABC3 transporter permease C-terminal" evidence="8">
    <location>
        <begin position="695"/>
        <end position="811"/>
    </location>
</feature>
<dbReference type="EMBL" id="JAZDUF010000001">
    <property type="protein sequence ID" value="MEE3849788.1"/>
    <property type="molecule type" value="Genomic_DNA"/>
</dbReference>
<reference evidence="9 10" key="1">
    <citation type="submission" date="2024-01" db="EMBL/GenBank/DDBJ databases">
        <title>Draft genome sequence of Gordonia sp. LSe1-13.</title>
        <authorList>
            <person name="Suphannarot A."/>
            <person name="Mingma R."/>
        </authorList>
    </citation>
    <scope>NUCLEOTIDE SEQUENCE [LARGE SCALE GENOMIC DNA]</scope>
    <source>
        <strain evidence="9 10">LSe1-13</strain>
    </source>
</reference>
<feature type="transmembrane region" description="Helical" evidence="7">
    <location>
        <begin position="785"/>
        <end position="808"/>
    </location>
</feature>
<keyword evidence="2" id="KW-1003">Cell membrane</keyword>
<proteinExistence type="inferred from homology"/>
<comment type="similarity">
    <text evidence="6">Belongs to the ABC-4 integral membrane protein family.</text>
</comment>
<evidence type="ECO:0000256" key="6">
    <source>
        <dbReference type="ARBA" id="ARBA00038076"/>
    </source>
</evidence>
<dbReference type="PANTHER" id="PTHR30572:SF4">
    <property type="entry name" value="ABC TRANSPORTER PERMEASE YTRF"/>
    <property type="match status" value="1"/>
</dbReference>
<dbReference type="PANTHER" id="PTHR30572">
    <property type="entry name" value="MEMBRANE COMPONENT OF TRANSPORTER-RELATED"/>
    <property type="match status" value="1"/>
</dbReference>
<evidence type="ECO:0000256" key="2">
    <source>
        <dbReference type="ARBA" id="ARBA00022475"/>
    </source>
</evidence>
<evidence type="ECO:0000313" key="9">
    <source>
        <dbReference type="EMBL" id="MEE3849788.1"/>
    </source>
</evidence>
<sequence>MAIGVTVVLGVLVLRSDLVRPFDAFGPSLTAAADDGVVEVIPDVSGRLPTTTVDRLRAEVSGAQAIVPFVATLTPVGTGDNTQGFFLLGGSCDIELLIGDFGCATRARDAVDFHRPGVPMQMAAPVAAELGLSVGDDLALPGLPPGSAYLAATFDDVDRVESINDGYVLVAPSAAVAAELLSIPGFVTAAFVVPRPGDDIEHDVDRAIADTATAVAPRAQLPAVFENGRQSLDLIALAGIIVGVLVSVNTVLLAVEDRRTVMATILAIGARPTGVLAGMLGEGAVVGVLGGLLGVPTGFGLGTFLVDTFGTSMVAGSGGTISAHFEPRLLAVGAAAGITCGVLAMLAPAFTLLRNGPLASMATAGGVPRARSVPVWPLVVGVCLLAGAAAVMTIFAGGALPLTMGVNGLTIALCGIVLATVWIAPRVAQGAAQAVTSVRPDIGRLLGADLRRYVMLFGLSAALLTEATSLAIGSQSMQLLGAEQVAAQKSDRLPSALMLTAQSVFDQRDGVIADATAAAVTRTAAGHPVASRWRATISSGASTRLVFGVTPGDWYSRAQYEPTTDADALWDRLHRGEVALTEQAATRLGVQQGDLVTLPTVWGRQDFRVAGTVRSAMLNDAAVADIVLVNQSVARTQWAAARDQMAVQYPSPVDAATHRSNYLELDAGLWVFDNEHWRAESAAGITRFLRPFTLAGFVVMVAAGLSVLNVFVLGLIQRRRERAVLRAVGVTTGQERAVVMSHAAVLGLVVGGLAILGGMGVTYLWSLGSGVFYGTPISWGVPVAALGTGLVGVAVIVMAAATYPVVYVGRLETSEVLRGN</sequence>
<feature type="transmembrane region" description="Helical" evidence="7">
    <location>
        <begin position="275"/>
        <end position="295"/>
    </location>
</feature>
<name>A0ABU7MAC7_9ACTN</name>
<gene>
    <name evidence="9" type="ORF">VZC37_05560</name>
</gene>
<evidence type="ECO:0000256" key="5">
    <source>
        <dbReference type="ARBA" id="ARBA00023136"/>
    </source>
</evidence>
<dbReference type="InterPro" id="IPR050250">
    <property type="entry name" value="Macrolide_Exporter_MacB"/>
</dbReference>
<evidence type="ECO:0000256" key="4">
    <source>
        <dbReference type="ARBA" id="ARBA00022989"/>
    </source>
</evidence>
<feature type="transmembrane region" description="Helical" evidence="7">
    <location>
        <begin position="234"/>
        <end position="255"/>
    </location>
</feature>
<feature type="transmembrane region" description="Helical" evidence="7">
    <location>
        <begin position="402"/>
        <end position="424"/>
    </location>
</feature>
<dbReference type="Proteomes" id="UP001347146">
    <property type="component" value="Unassembled WGS sequence"/>
</dbReference>
<feature type="transmembrane region" description="Helical" evidence="7">
    <location>
        <begin position="453"/>
        <end position="472"/>
    </location>
</feature>
<feature type="transmembrane region" description="Helical" evidence="7">
    <location>
        <begin position="374"/>
        <end position="396"/>
    </location>
</feature>
<accession>A0ABU7MAC7</accession>
<comment type="subcellular location">
    <subcellularLocation>
        <location evidence="1">Cell membrane</location>
        <topology evidence="1">Multi-pass membrane protein</topology>
    </subcellularLocation>
</comment>
<keyword evidence="10" id="KW-1185">Reference proteome</keyword>
<dbReference type="RefSeq" id="WP_330431403.1">
    <property type="nucleotide sequence ID" value="NZ_JAZDUF010000001.1"/>
</dbReference>